<evidence type="ECO:0000313" key="6">
    <source>
        <dbReference type="Proteomes" id="UP000245119"/>
    </source>
</evidence>
<dbReference type="Gene3D" id="2.60.40.790">
    <property type="match status" value="1"/>
</dbReference>
<dbReference type="AlphaFoldDB" id="A0A2T7P760"/>
<sequence length="148" mass="17209">MSFQPASRIFINSYRRPLLYGDSLLDEEYWPLSWRLGLVSSRLNDPSESQGEDNSNDFILTVNTQHFRPDEVNIKIKDKWIVIHAKHEERQDEHGFIAREFTRRIALPDDVDQFTITSSMSPDGVLIMKAPRKPPPRPTEVVIPIIHE</sequence>
<keyword evidence="1" id="KW-0346">Stress response</keyword>
<dbReference type="GO" id="GO:0042026">
    <property type="term" value="P:protein refolding"/>
    <property type="evidence" value="ECO:0007669"/>
    <property type="project" value="TreeGrafter"/>
</dbReference>
<dbReference type="InterPro" id="IPR001436">
    <property type="entry name" value="Alpha-crystallin/sHSP_animal"/>
</dbReference>
<dbReference type="CDD" id="cd06526">
    <property type="entry name" value="metazoan_ACD"/>
    <property type="match status" value="1"/>
</dbReference>
<protein>
    <recommendedName>
        <fullName evidence="4">SHSP domain-containing protein</fullName>
    </recommendedName>
</protein>
<keyword evidence="6" id="KW-1185">Reference proteome</keyword>
<dbReference type="GO" id="GO:0051082">
    <property type="term" value="F:unfolded protein binding"/>
    <property type="evidence" value="ECO:0007669"/>
    <property type="project" value="TreeGrafter"/>
</dbReference>
<comment type="similarity">
    <text evidence="2 3">Belongs to the small heat shock protein (HSP20) family.</text>
</comment>
<dbReference type="Proteomes" id="UP000245119">
    <property type="component" value="Linkage Group LG6"/>
</dbReference>
<dbReference type="SUPFAM" id="SSF49764">
    <property type="entry name" value="HSP20-like chaperones"/>
    <property type="match status" value="1"/>
</dbReference>
<dbReference type="PROSITE" id="PS01031">
    <property type="entry name" value="SHSP"/>
    <property type="match status" value="1"/>
</dbReference>
<dbReference type="EMBL" id="PZQS01000006">
    <property type="protein sequence ID" value="PVD29258.1"/>
    <property type="molecule type" value="Genomic_DNA"/>
</dbReference>
<accession>A0A2T7P760</accession>
<dbReference type="InterPro" id="IPR008978">
    <property type="entry name" value="HSP20-like_chaperone"/>
</dbReference>
<evidence type="ECO:0000256" key="3">
    <source>
        <dbReference type="RuleBase" id="RU003616"/>
    </source>
</evidence>
<dbReference type="GO" id="GO:0005737">
    <property type="term" value="C:cytoplasm"/>
    <property type="evidence" value="ECO:0007669"/>
    <property type="project" value="TreeGrafter"/>
</dbReference>
<evidence type="ECO:0000259" key="4">
    <source>
        <dbReference type="PROSITE" id="PS01031"/>
    </source>
</evidence>
<dbReference type="GO" id="GO:0005634">
    <property type="term" value="C:nucleus"/>
    <property type="evidence" value="ECO:0007669"/>
    <property type="project" value="TreeGrafter"/>
</dbReference>
<dbReference type="STRING" id="400727.A0A2T7P760"/>
<comment type="caution">
    <text evidence="5">The sequence shown here is derived from an EMBL/GenBank/DDBJ whole genome shotgun (WGS) entry which is preliminary data.</text>
</comment>
<dbReference type="PANTHER" id="PTHR45640">
    <property type="entry name" value="HEAT SHOCK PROTEIN HSP-12.2-RELATED"/>
    <property type="match status" value="1"/>
</dbReference>
<dbReference type="InterPro" id="IPR002068">
    <property type="entry name" value="A-crystallin/Hsp20_dom"/>
</dbReference>
<dbReference type="PRINTS" id="PR00299">
    <property type="entry name" value="ACRYSTALLIN"/>
</dbReference>
<reference evidence="5 6" key="1">
    <citation type="submission" date="2018-04" db="EMBL/GenBank/DDBJ databases">
        <title>The genome of golden apple snail Pomacea canaliculata provides insight into stress tolerance and invasive adaptation.</title>
        <authorList>
            <person name="Liu C."/>
            <person name="Liu B."/>
            <person name="Ren Y."/>
            <person name="Zhang Y."/>
            <person name="Wang H."/>
            <person name="Li S."/>
            <person name="Jiang F."/>
            <person name="Yin L."/>
            <person name="Zhang G."/>
            <person name="Qian W."/>
            <person name="Fan W."/>
        </authorList>
    </citation>
    <scope>NUCLEOTIDE SEQUENCE [LARGE SCALE GENOMIC DNA]</scope>
    <source>
        <strain evidence="5">SZHN2017</strain>
        <tissue evidence="5">Muscle</tissue>
    </source>
</reference>
<evidence type="ECO:0000313" key="5">
    <source>
        <dbReference type="EMBL" id="PVD29258.1"/>
    </source>
</evidence>
<dbReference type="OMA" id="SKFAVCI"/>
<dbReference type="GO" id="GO:0009408">
    <property type="term" value="P:response to heat"/>
    <property type="evidence" value="ECO:0007669"/>
    <property type="project" value="TreeGrafter"/>
</dbReference>
<gene>
    <name evidence="5" type="ORF">C0Q70_11855</name>
</gene>
<name>A0A2T7P760_POMCA</name>
<proteinExistence type="inferred from homology"/>
<evidence type="ECO:0000256" key="2">
    <source>
        <dbReference type="PROSITE-ProRule" id="PRU00285"/>
    </source>
</evidence>
<evidence type="ECO:0000256" key="1">
    <source>
        <dbReference type="ARBA" id="ARBA00023016"/>
    </source>
</evidence>
<dbReference type="OrthoDB" id="1431247at2759"/>
<feature type="domain" description="SHSP" evidence="4">
    <location>
        <begin position="38"/>
        <end position="148"/>
    </location>
</feature>
<dbReference type="PANTHER" id="PTHR45640:SF13">
    <property type="entry name" value="HEAT SHOCK PROTEIN 22-RELATED"/>
    <property type="match status" value="1"/>
</dbReference>
<dbReference type="Pfam" id="PF00011">
    <property type="entry name" value="HSP20"/>
    <property type="match status" value="1"/>
</dbReference>
<organism evidence="5 6">
    <name type="scientific">Pomacea canaliculata</name>
    <name type="common">Golden apple snail</name>
    <dbReference type="NCBI Taxonomy" id="400727"/>
    <lineage>
        <taxon>Eukaryota</taxon>
        <taxon>Metazoa</taxon>
        <taxon>Spiralia</taxon>
        <taxon>Lophotrochozoa</taxon>
        <taxon>Mollusca</taxon>
        <taxon>Gastropoda</taxon>
        <taxon>Caenogastropoda</taxon>
        <taxon>Architaenioglossa</taxon>
        <taxon>Ampullarioidea</taxon>
        <taxon>Ampullariidae</taxon>
        <taxon>Pomacea</taxon>
    </lineage>
</organism>